<evidence type="ECO:0000259" key="1">
    <source>
        <dbReference type="Pfam" id="PF14024"/>
    </source>
</evidence>
<name>A0ABZ1PAN4_9ACTN</name>
<reference evidence="2 3" key="1">
    <citation type="submission" date="2022-10" db="EMBL/GenBank/DDBJ databases">
        <title>The complete genomes of actinobacterial strains from the NBC collection.</title>
        <authorList>
            <person name="Joergensen T.S."/>
            <person name="Alvarez Arevalo M."/>
            <person name="Sterndorff E.B."/>
            <person name="Faurdal D."/>
            <person name="Vuksanovic O."/>
            <person name="Mourched A.-S."/>
            <person name="Charusanti P."/>
            <person name="Shaw S."/>
            <person name="Blin K."/>
            <person name="Weber T."/>
        </authorList>
    </citation>
    <scope>NUCLEOTIDE SEQUENCE [LARGE SCALE GENOMIC DNA]</scope>
    <source>
        <strain evidence="2 3">NBC_00396</strain>
    </source>
</reference>
<dbReference type="Pfam" id="PF14024">
    <property type="entry name" value="DUF4240"/>
    <property type="match status" value="1"/>
</dbReference>
<organism evidence="2 3">
    <name type="scientific">Micromonospora zamorensis</name>
    <dbReference type="NCBI Taxonomy" id="709883"/>
    <lineage>
        <taxon>Bacteria</taxon>
        <taxon>Bacillati</taxon>
        <taxon>Actinomycetota</taxon>
        <taxon>Actinomycetes</taxon>
        <taxon>Micromonosporales</taxon>
        <taxon>Micromonosporaceae</taxon>
        <taxon>Micromonospora</taxon>
    </lineage>
</organism>
<feature type="domain" description="DUF4240" evidence="1">
    <location>
        <begin position="4"/>
        <end position="124"/>
    </location>
</feature>
<sequence>MLADEEFWRLVDVLGGQPEVQDDRPYERLTLVLSEQSVERIIDFAEALAFKLHQLDRRVLAQAVFPGADRLSDDDFLYARCAVVVAGPAAMAAVLADAAAFERFTTVEAAHADSILDVPSNAYQKATGEKWDHVEEYDYETGSNEQWW</sequence>
<evidence type="ECO:0000313" key="3">
    <source>
        <dbReference type="Proteomes" id="UP001346877"/>
    </source>
</evidence>
<dbReference type="Proteomes" id="UP001346877">
    <property type="component" value="Chromosome"/>
</dbReference>
<keyword evidence="3" id="KW-1185">Reference proteome</keyword>
<proteinExistence type="predicted"/>
<dbReference type="RefSeq" id="WP_328366231.1">
    <property type="nucleotide sequence ID" value="NZ_CP107936.1"/>
</dbReference>
<evidence type="ECO:0000313" key="2">
    <source>
        <dbReference type="EMBL" id="WUI80303.1"/>
    </source>
</evidence>
<dbReference type="InterPro" id="IPR025334">
    <property type="entry name" value="DUF4240"/>
</dbReference>
<protein>
    <submittedName>
        <fullName evidence="2">DUF4240 domain-containing protein</fullName>
    </submittedName>
</protein>
<accession>A0ABZ1PAN4</accession>
<dbReference type="EMBL" id="CP107941">
    <property type="protein sequence ID" value="WUI80303.1"/>
    <property type="molecule type" value="Genomic_DNA"/>
</dbReference>
<gene>
    <name evidence="2" type="ORF">OG375_20395</name>
</gene>